<protein>
    <recommendedName>
        <fullName evidence="2">MaoC-like domain-containing protein</fullName>
    </recommendedName>
</protein>
<sequence>MLSRLLILSRKDEHVHLNFHPTALTILEITILIFVFIFKSILTGLMILIAGTGHRPKITTVMPKLSVSMPFKLTEKDVNLYIKATSSTRESLDADEASKALFLSAVTEPCMLLLVAKRGCPIQPLGAVNVRNSFKLFRPELCKISDLQSAEGAMVVATLGSEARIVKRGVEFDLVVELGVKVLDGDATEMKTVFRQVFTMLQFARIPKNVKLSEVPQKSEFEFKLDSAESQPKGLVQLAWKGPKDWARVCKDYNPIHISSIAAELYGLPGKIAHGNHMAALALAKVERKSLKPDGGLTLDVRFKRPVTVPARMDVRVEYEQLEGSEERVTHFALATGEKVYVQGEYREL</sequence>
<evidence type="ECO:0000256" key="1">
    <source>
        <dbReference type="SAM" id="Phobius"/>
    </source>
</evidence>
<evidence type="ECO:0000313" key="3">
    <source>
        <dbReference type="EMBL" id="KAK6511560.1"/>
    </source>
</evidence>
<dbReference type="Proteomes" id="UP001370758">
    <property type="component" value="Unassembled WGS sequence"/>
</dbReference>
<dbReference type="InterPro" id="IPR029069">
    <property type="entry name" value="HotDog_dom_sf"/>
</dbReference>
<keyword evidence="4" id="KW-1185">Reference proteome</keyword>
<dbReference type="Gene3D" id="3.10.129.10">
    <property type="entry name" value="Hotdog Thioesterase"/>
    <property type="match status" value="1"/>
</dbReference>
<dbReference type="CDD" id="cd03441">
    <property type="entry name" value="R_hydratase_like"/>
    <property type="match status" value="1"/>
</dbReference>
<comment type="caution">
    <text evidence="3">The sequence shown here is derived from an EMBL/GenBank/DDBJ whole genome shotgun (WGS) entry which is preliminary data.</text>
</comment>
<accession>A0AAV9WMN3</accession>
<dbReference type="EMBL" id="JAVHJL010000001">
    <property type="protein sequence ID" value="KAK6511560.1"/>
    <property type="molecule type" value="Genomic_DNA"/>
</dbReference>
<proteinExistence type="predicted"/>
<keyword evidence="1" id="KW-0472">Membrane</keyword>
<dbReference type="Pfam" id="PF01575">
    <property type="entry name" value="MaoC_dehydratas"/>
    <property type="match status" value="1"/>
</dbReference>
<name>A0AAV9WMN3_9PEZI</name>
<feature type="transmembrane region" description="Helical" evidence="1">
    <location>
        <begin position="29"/>
        <end position="50"/>
    </location>
</feature>
<organism evidence="3 4">
    <name type="scientific">Arthrobotrys musiformis</name>
    <dbReference type="NCBI Taxonomy" id="47236"/>
    <lineage>
        <taxon>Eukaryota</taxon>
        <taxon>Fungi</taxon>
        <taxon>Dikarya</taxon>
        <taxon>Ascomycota</taxon>
        <taxon>Pezizomycotina</taxon>
        <taxon>Orbiliomycetes</taxon>
        <taxon>Orbiliales</taxon>
        <taxon>Orbiliaceae</taxon>
        <taxon>Arthrobotrys</taxon>
    </lineage>
</organism>
<keyword evidence="1" id="KW-1133">Transmembrane helix</keyword>
<evidence type="ECO:0000259" key="2">
    <source>
        <dbReference type="Pfam" id="PF01575"/>
    </source>
</evidence>
<dbReference type="SUPFAM" id="SSF54637">
    <property type="entry name" value="Thioesterase/thiol ester dehydrase-isomerase"/>
    <property type="match status" value="1"/>
</dbReference>
<dbReference type="InterPro" id="IPR002539">
    <property type="entry name" value="MaoC-like_dom"/>
</dbReference>
<reference evidence="3 4" key="1">
    <citation type="submission" date="2023-08" db="EMBL/GenBank/DDBJ databases">
        <authorList>
            <person name="Palmer J.M."/>
        </authorList>
    </citation>
    <scope>NUCLEOTIDE SEQUENCE [LARGE SCALE GENOMIC DNA]</scope>
    <source>
        <strain evidence="3 4">TWF481</strain>
    </source>
</reference>
<gene>
    <name evidence="3" type="ORF">TWF481_000475</name>
</gene>
<dbReference type="AlphaFoldDB" id="A0AAV9WMN3"/>
<dbReference type="PANTHER" id="PTHR43841">
    <property type="entry name" value="3-HYDROXYACYL-THIOESTER DEHYDRATASE HTDX-RELATED"/>
    <property type="match status" value="1"/>
</dbReference>
<dbReference type="PANTHER" id="PTHR43841:SF1">
    <property type="entry name" value="3-HYDROXYACYL-THIOESTER DEHYDRATASE X"/>
    <property type="match status" value="1"/>
</dbReference>
<evidence type="ECO:0000313" key="4">
    <source>
        <dbReference type="Proteomes" id="UP001370758"/>
    </source>
</evidence>
<feature type="domain" description="MaoC-like" evidence="2">
    <location>
        <begin position="246"/>
        <end position="326"/>
    </location>
</feature>
<keyword evidence="1" id="KW-0812">Transmembrane</keyword>